<proteinExistence type="predicted"/>
<organism evidence="1 2">
    <name type="scientific">Treponema pedis str. T A4</name>
    <dbReference type="NCBI Taxonomy" id="1291379"/>
    <lineage>
        <taxon>Bacteria</taxon>
        <taxon>Pseudomonadati</taxon>
        <taxon>Spirochaetota</taxon>
        <taxon>Spirochaetia</taxon>
        <taxon>Spirochaetales</taxon>
        <taxon>Treponemataceae</taxon>
        <taxon>Treponema</taxon>
    </lineage>
</organism>
<sequence>MKKVLLIILLICLAAFTLYCENSSYIKYANDYNVSEYDIKNILGIYMEEDRKGLSFWVETKFSWGLGVTNTFRTPIQIDICDDEYLYVVDMIQKYKVLEIIKASDNNYKLNTRYIGELANNETVDVCFDLDFADIETVEMSYVTPLVEYRNRVLPLHMVKLSGPLIKHKPLAGNYVVAVTPYAKDGRVYDSFEALNKGEKEYARKKMKQKKSNKQ</sequence>
<dbReference type="RefSeq" id="WP_020965375.1">
    <property type="nucleotide sequence ID" value="NC_022097.1"/>
</dbReference>
<dbReference type="STRING" id="1291379.TPE_1581"/>
<name>S6A448_9SPIR</name>
<evidence type="ECO:0000313" key="2">
    <source>
        <dbReference type="Proteomes" id="UP000015620"/>
    </source>
</evidence>
<dbReference type="GeneID" id="301090134"/>
<dbReference type="PATRIC" id="fig|1291379.3.peg.1564"/>
<dbReference type="HOGENOM" id="CLU_1282736_0_0_12"/>
<dbReference type="OrthoDB" id="9895598at2"/>
<keyword evidence="2" id="KW-1185">Reference proteome</keyword>
<dbReference type="AlphaFoldDB" id="S6A448"/>
<reference evidence="1 2" key="1">
    <citation type="journal article" date="2013" name="PLoS ONE">
        <title>Genome-Wide Relatedness of Treponema pedis, from Gingiva and Necrotic Skin Lesions of Pigs, with the Human Oral Pathogen Treponema denticola.</title>
        <authorList>
            <person name="Svartstrom O."/>
            <person name="Mushtaq M."/>
            <person name="Pringle M."/>
            <person name="Segerman B."/>
        </authorList>
    </citation>
    <scope>NUCLEOTIDE SEQUENCE [LARGE SCALE GENOMIC DNA]</scope>
    <source>
        <strain evidence="1">T A4</strain>
    </source>
</reference>
<gene>
    <name evidence="1" type="ORF">TPE_1581</name>
</gene>
<dbReference type="Proteomes" id="UP000015620">
    <property type="component" value="Chromosome"/>
</dbReference>
<dbReference type="KEGG" id="tped:TPE_1581"/>
<evidence type="ECO:0000313" key="1">
    <source>
        <dbReference type="EMBL" id="AGT44076.1"/>
    </source>
</evidence>
<accession>S6A448</accession>
<protein>
    <submittedName>
        <fullName evidence="1">Uncharacterized protein</fullName>
    </submittedName>
</protein>
<dbReference type="EMBL" id="CP004120">
    <property type="protein sequence ID" value="AGT44076.1"/>
    <property type="molecule type" value="Genomic_DNA"/>
</dbReference>